<sequence>MKFNEDSRVKIPSILHLIKLGYTYLSLKENNWDLETNIFTYIFYYQLKKNNKNLSQKESEKIFNKISLSLENEDLGRVYYNKMVVNFKQSQKLSELRDCLLPMLMNGQVRVTHTDENQYLNQRAKESLGLVVEINNTI</sequence>
<dbReference type="EMBL" id="LSFL01000041">
    <property type="protein sequence ID" value="OBY62211.1"/>
    <property type="molecule type" value="Genomic_DNA"/>
</dbReference>
<comment type="caution">
    <text evidence="1">The sequence shown here is derived from an EMBL/GenBank/DDBJ whole genome shotgun (WGS) entry which is preliminary data.</text>
</comment>
<dbReference type="AlphaFoldDB" id="A0A1B8TRE8"/>
<evidence type="ECO:0000313" key="2">
    <source>
        <dbReference type="Proteomes" id="UP000092612"/>
    </source>
</evidence>
<dbReference type="STRING" id="996801.BW723_16530"/>
<dbReference type="Proteomes" id="UP000092612">
    <property type="component" value="Unassembled WGS sequence"/>
</dbReference>
<proteinExistence type="predicted"/>
<reference evidence="2" key="1">
    <citation type="submission" date="2016-02" db="EMBL/GenBank/DDBJ databases">
        <title>Paenibacillus sp. LPB0068, isolated from Crassostrea gigas.</title>
        <authorList>
            <person name="Shin S.-K."/>
            <person name="Yi H."/>
        </authorList>
    </citation>
    <scope>NUCLEOTIDE SEQUENCE [LARGE SCALE GENOMIC DNA]</scope>
    <source>
        <strain evidence="2">KCTC 23969</strain>
    </source>
</reference>
<dbReference type="RefSeq" id="WP_068364040.1">
    <property type="nucleotide sequence ID" value="NZ_CP019337.1"/>
</dbReference>
<organism evidence="1 2">
    <name type="scientific">Polaribacter reichenbachii</name>
    <dbReference type="NCBI Taxonomy" id="996801"/>
    <lineage>
        <taxon>Bacteria</taxon>
        <taxon>Pseudomonadati</taxon>
        <taxon>Bacteroidota</taxon>
        <taxon>Flavobacteriia</taxon>
        <taxon>Flavobacteriales</taxon>
        <taxon>Flavobacteriaceae</taxon>
    </lineage>
</organism>
<keyword evidence="2" id="KW-1185">Reference proteome</keyword>
<accession>A0A1B8TRE8</accession>
<dbReference type="OrthoDB" id="9758243at2"/>
<name>A0A1B8TRE8_9FLAO</name>
<dbReference type="KEGG" id="prn:BW723_16530"/>
<protein>
    <submittedName>
        <fullName evidence="1">Uncharacterized protein</fullName>
    </submittedName>
</protein>
<evidence type="ECO:0000313" key="1">
    <source>
        <dbReference type="EMBL" id="OBY62211.1"/>
    </source>
</evidence>
<gene>
    <name evidence="1" type="ORF">LPB301_15115</name>
</gene>